<dbReference type="GO" id="GO:0005829">
    <property type="term" value="C:cytosol"/>
    <property type="evidence" value="ECO:0007669"/>
    <property type="project" value="TreeGrafter"/>
</dbReference>
<sequence length="143" mass="15386">MYEYIDAGLEAHWSASLAEATGLARPPFAPVVKTSGTTVYLSGQTYPIIGVSGQKPAAEASLEEQTEACLANIHNLVRAVGGTKDDIVKVVIYNTRMSDQAAVNAAYLRFFDSHRPVRTHVEVSRLADPDLLIEIEATAVIDG</sequence>
<evidence type="ECO:0000313" key="3">
    <source>
        <dbReference type="Proteomes" id="UP000578352"/>
    </source>
</evidence>
<reference evidence="2 3" key="1">
    <citation type="submission" date="2020-07" db="EMBL/GenBank/DDBJ databases">
        <title>Sequencing the genomes of 1000 actinobacteria strains.</title>
        <authorList>
            <person name="Klenk H.-P."/>
        </authorList>
    </citation>
    <scope>NUCLEOTIDE SEQUENCE [LARGE SCALE GENOMIC DNA]</scope>
    <source>
        <strain evidence="2 3">DSM 15165</strain>
    </source>
</reference>
<dbReference type="PANTHER" id="PTHR11803">
    <property type="entry name" value="2-IMINOBUTANOATE/2-IMINOPROPANOATE DEAMINASE RIDA"/>
    <property type="match status" value="1"/>
</dbReference>
<comment type="caution">
    <text evidence="2">The sequence shown here is derived from an EMBL/GenBank/DDBJ whole genome shotgun (WGS) entry which is preliminary data.</text>
</comment>
<name>A0A853CZ62_9MICO</name>
<gene>
    <name evidence="2" type="ORF">HNR13_003776</name>
</gene>
<dbReference type="EMBL" id="JACCFL010000001">
    <property type="protein sequence ID" value="NYJ25489.1"/>
    <property type="molecule type" value="Genomic_DNA"/>
</dbReference>
<dbReference type="CDD" id="cd00448">
    <property type="entry name" value="YjgF_YER057c_UK114_family"/>
    <property type="match status" value="1"/>
</dbReference>
<dbReference type="GO" id="GO:0019239">
    <property type="term" value="F:deaminase activity"/>
    <property type="evidence" value="ECO:0007669"/>
    <property type="project" value="TreeGrafter"/>
</dbReference>
<evidence type="ECO:0000256" key="1">
    <source>
        <dbReference type="ARBA" id="ARBA00010552"/>
    </source>
</evidence>
<dbReference type="Proteomes" id="UP000578352">
    <property type="component" value="Unassembled WGS sequence"/>
</dbReference>
<evidence type="ECO:0000313" key="2">
    <source>
        <dbReference type="EMBL" id="NYJ25489.1"/>
    </source>
</evidence>
<dbReference type="SUPFAM" id="SSF55298">
    <property type="entry name" value="YjgF-like"/>
    <property type="match status" value="1"/>
</dbReference>
<comment type="similarity">
    <text evidence="1">Belongs to the RutC family.</text>
</comment>
<dbReference type="AlphaFoldDB" id="A0A853CZ62"/>
<dbReference type="InterPro" id="IPR006175">
    <property type="entry name" value="YjgF/YER057c/UK114"/>
</dbReference>
<dbReference type="Gene3D" id="3.30.1330.40">
    <property type="entry name" value="RutC-like"/>
    <property type="match status" value="1"/>
</dbReference>
<dbReference type="Pfam" id="PF01042">
    <property type="entry name" value="Ribonuc_L-PSP"/>
    <property type="match status" value="1"/>
</dbReference>
<proteinExistence type="inferred from homology"/>
<dbReference type="PANTHER" id="PTHR11803:SF58">
    <property type="entry name" value="PROTEIN HMF1-RELATED"/>
    <property type="match status" value="1"/>
</dbReference>
<dbReference type="InterPro" id="IPR035959">
    <property type="entry name" value="RutC-like_sf"/>
</dbReference>
<accession>A0A853CZ62</accession>
<protein>
    <submittedName>
        <fullName evidence="2">Enamine deaminase RidA (YjgF/YER057c/UK114 family)</fullName>
    </submittedName>
</protein>
<organism evidence="2 3">
    <name type="scientific">Leifsonia shinshuensis</name>
    <dbReference type="NCBI Taxonomy" id="150026"/>
    <lineage>
        <taxon>Bacteria</taxon>
        <taxon>Bacillati</taxon>
        <taxon>Actinomycetota</taxon>
        <taxon>Actinomycetes</taxon>
        <taxon>Micrococcales</taxon>
        <taxon>Microbacteriaceae</taxon>
        <taxon>Leifsonia</taxon>
    </lineage>
</organism>
<dbReference type="RefSeq" id="WP_179608226.1">
    <property type="nucleotide sequence ID" value="NZ_BAABEH010000001.1"/>
</dbReference>